<sequence length="671" mass="74824">MKFPKLSGVSLLLSLLQAPQWAVATLAANETDTQLVLANDRLYAAVQKAGGAIVTLTLDGQNLLGTRSGSSGIGPYLDCYCTPAGFWTPGSVNPTYQLFKGTDSTGTDYGGIVMSDTYTQTGQVLEQYWFLRDGETGLHTFSRVAYHNETTPFLRNLQEMRTLFRPNSKIWTHLLTNEDQYAPLPGTAAKASQVVVQDATWDMSAAADDAYVQQESDYFTKYTFQDTWRDVTAYGMFADGSNTDDGKAYGAWMVMNTKDTYFGGPLHSDLTVDGIVYNYISSNHHGDQTPNITNGFDRTFGPQYFHFNSFEADTDILTAHADAVQYANPEWNSDFYDSIAKHVPNYVTSKKRGTFKLKASIPKGAENAIAVLAQDGIDFQDNVFDTSAYQYWGDIDKNGIASIPMVKAGTYRLTIYADGVFGQFTQDKIKIKAGKTQTTKVTWKEETAGKELWRIGTPDKSSGEYRHGYERDTEHPLQPEEYRIYWAAYDFPNDFPEGVRFKVGESDEAEDLNYVHWSVFGGRANSVRTEAYVGNGDVNNWTIAFDLKDSQIKRKDKATFTVQLAGAKTAAGNTDVYNASEPHSNLNYTVNVNGKDLKPWVIPYYHSSSCAVRSAVICYNIAHKFVFDSDLLKKGENEIVLSLPYNATDYESAVLPSSVYVQYDALRLEIK</sequence>
<evidence type="ECO:0000256" key="9">
    <source>
        <dbReference type="ARBA" id="ARBA00023277"/>
    </source>
</evidence>
<evidence type="ECO:0000256" key="7">
    <source>
        <dbReference type="ARBA" id="ARBA00023180"/>
    </source>
</evidence>
<dbReference type="GO" id="GO:0005576">
    <property type="term" value="C:extracellular region"/>
    <property type="evidence" value="ECO:0007669"/>
    <property type="project" value="UniProtKB-SubCell"/>
</dbReference>
<dbReference type="Gene3D" id="2.60.40.1120">
    <property type="entry name" value="Carboxypeptidase-like, regulatory domain"/>
    <property type="match status" value="1"/>
</dbReference>
<dbReference type="CDD" id="cd10316">
    <property type="entry name" value="RGL4_M"/>
    <property type="match status" value="1"/>
</dbReference>
<evidence type="ECO:0000256" key="5">
    <source>
        <dbReference type="ARBA" id="ARBA00022525"/>
    </source>
</evidence>
<evidence type="ECO:0000259" key="12">
    <source>
        <dbReference type="Pfam" id="PF14683"/>
    </source>
</evidence>
<dbReference type="InterPro" id="IPR051850">
    <property type="entry name" value="Polysacch_Lyase_4"/>
</dbReference>
<dbReference type="GO" id="GO:0102210">
    <property type="term" value="F:rhamnogalacturonan endolyase activity"/>
    <property type="evidence" value="ECO:0007669"/>
    <property type="project" value="UniProtKB-EC"/>
</dbReference>
<organism evidence="14 15">
    <name type="scientific">Cylindrodendrum hubeiense</name>
    <dbReference type="NCBI Taxonomy" id="595255"/>
    <lineage>
        <taxon>Eukaryota</taxon>
        <taxon>Fungi</taxon>
        <taxon>Dikarya</taxon>
        <taxon>Ascomycota</taxon>
        <taxon>Pezizomycotina</taxon>
        <taxon>Sordariomycetes</taxon>
        <taxon>Hypocreomycetidae</taxon>
        <taxon>Hypocreales</taxon>
        <taxon>Nectriaceae</taxon>
        <taxon>Cylindrodendrum</taxon>
    </lineage>
</organism>
<dbReference type="GO" id="GO:0030246">
    <property type="term" value="F:carbohydrate binding"/>
    <property type="evidence" value="ECO:0007669"/>
    <property type="project" value="InterPro"/>
</dbReference>
<dbReference type="CDD" id="cd10317">
    <property type="entry name" value="RGL4_C"/>
    <property type="match status" value="1"/>
</dbReference>
<name>A0A9P5HCY1_9HYPO</name>
<keyword evidence="5" id="KW-0964">Secreted</keyword>
<dbReference type="PANTHER" id="PTHR32018:SF9">
    <property type="entry name" value="RHAMNOGALACTURONATE LYASE B"/>
    <property type="match status" value="1"/>
</dbReference>
<evidence type="ECO:0000256" key="6">
    <source>
        <dbReference type="ARBA" id="ARBA00022729"/>
    </source>
</evidence>
<protein>
    <recommendedName>
        <fullName evidence="4">rhamnogalacturonan endolyase</fullName>
        <ecNumber evidence="4">4.2.2.23</ecNumber>
    </recommendedName>
</protein>
<keyword evidence="15" id="KW-1185">Reference proteome</keyword>
<keyword evidence="8" id="KW-0456">Lyase</keyword>
<dbReference type="Pfam" id="PF14683">
    <property type="entry name" value="CBM-like"/>
    <property type="match status" value="1"/>
</dbReference>
<evidence type="ECO:0000256" key="11">
    <source>
        <dbReference type="SAM" id="SignalP"/>
    </source>
</evidence>
<comment type="caution">
    <text evidence="14">The sequence shown here is derived from an EMBL/GenBank/DDBJ whole genome shotgun (WGS) entry which is preliminary data.</text>
</comment>
<dbReference type="InterPro" id="IPR011013">
    <property type="entry name" value="Gal_mutarotase_sf_dom"/>
</dbReference>
<keyword evidence="10" id="KW-0624">Polysaccharide degradation</keyword>
<dbReference type="AlphaFoldDB" id="A0A9P5HCY1"/>
<keyword evidence="6 11" id="KW-0732">Signal</keyword>
<feature type="chain" id="PRO_5040162378" description="rhamnogalacturonan endolyase" evidence="11">
    <location>
        <begin position="28"/>
        <end position="671"/>
    </location>
</feature>
<dbReference type="SUPFAM" id="SSF74650">
    <property type="entry name" value="Galactose mutarotase-like"/>
    <property type="match status" value="1"/>
</dbReference>
<dbReference type="Gene3D" id="2.60.120.260">
    <property type="entry name" value="Galactose-binding domain-like"/>
    <property type="match status" value="1"/>
</dbReference>
<dbReference type="SUPFAM" id="SSF49785">
    <property type="entry name" value="Galactose-binding domain-like"/>
    <property type="match status" value="1"/>
</dbReference>
<evidence type="ECO:0000256" key="2">
    <source>
        <dbReference type="ARBA" id="ARBA00004613"/>
    </source>
</evidence>
<comment type="catalytic activity">
    <reaction evidence="1">
        <text>Endotype eliminative cleavage of L-alpha-rhamnopyranosyl-(1-&gt;4)-alpha-D-galactopyranosyluronic acid bonds of rhamnogalacturonan I domains in ramified hairy regions of pectin leaving L-rhamnopyranose at the reducing end and 4-deoxy-4,5-unsaturated D-galactopyranosyluronic acid at the non-reducing end.</text>
        <dbReference type="EC" id="4.2.2.23"/>
    </reaction>
</comment>
<keyword evidence="7" id="KW-0325">Glycoprotein</keyword>
<evidence type="ECO:0000313" key="15">
    <source>
        <dbReference type="Proteomes" id="UP000722485"/>
    </source>
</evidence>
<dbReference type="PANTHER" id="PTHR32018">
    <property type="entry name" value="RHAMNOGALACTURONATE LYASE FAMILY PROTEIN"/>
    <property type="match status" value="1"/>
</dbReference>
<dbReference type="GO" id="GO:0000272">
    <property type="term" value="P:polysaccharide catabolic process"/>
    <property type="evidence" value="ECO:0007669"/>
    <property type="project" value="UniProtKB-KW"/>
</dbReference>
<evidence type="ECO:0000256" key="10">
    <source>
        <dbReference type="ARBA" id="ARBA00023326"/>
    </source>
</evidence>
<reference evidence="14" key="1">
    <citation type="submission" date="2020-03" db="EMBL/GenBank/DDBJ databases">
        <title>Draft Genome Sequence of Cylindrodendrum hubeiense.</title>
        <authorList>
            <person name="Buettner E."/>
            <person name="Kellner H."/>
        </authorList>
    </citation>
    <scope>NUCLEOTIDE SEQUENCE</scope>
    <source>
        <strain evidence="14">IHI 201604</strain>
    </source>
</reference>
<evidence type="ECO:0000256" key="3">
    <source>
        <dbReference type="ARBA" id="ARBA00010418"/>
    </source>
</evidence>
<evidence type="ECO:0000256" key="1">
    <source>
        <dbReference type="ARBA" id="ARBA00001324"/>
    </source>
</evidence>
<dbReference type="InterPro" id="IPR013784">
    <property type="entry name" value="Carb-bd-like_fold"/>
</dbReference>
<evidence type="ECO:0000256" key="8">
    <source>
        <dbReference type="ARBA" id="ARBA00023239"/>
    </source>
</evidence>
<dbReference type="EC" id="4.2.2.23" evidence="4"/>
<dbReference type="Pfam" id="PF14686">
    <property type="entry name" value="fn3_3"/>
    <property type="match status" value="1"/>
</dbReference>
<accession>A0A9P5HCY1</accession>
<dbReference type="OrthoDB" id="2130367at2759"/>
<dbReference type="InterPro" id="IPR014718">
    <property type="entry name" value="GH-type_carb-bd"/>
</dbReference>
<dbReference type="CDD" id="cd10320">
    <property type="entry name" value="RGL4_N"/>
    <property type="match status" value="1"/>
</dbReference>
<evidence type="ECO:0000259" key="13">
    <source>
        <dbReference type="Pfam" id="PF14686"/>
    </source>
</evidence>
<comment type="subcellular location">
    <subcellularLocation>
        <location evidence="2">Secreted</location>
    </subcellularLocation>
</comment>
<evidence type="ECO:0000313" key="14">
    <source>
        <dbReference type="EMBL" id="KAF7550836.1"/>
    </source>
</evidence>
<proteinExistence type="inferred from homology"/>
<dbReference type="InterPro" id="IPR029411">
    <property type="entry name" value="RG-lyase_III"/>
</dbReference>
<dbReference type="Gene3D" id="2.70.98.10">
    <property type="match status" value="1"/>
</dbReference>
<dbReference type="SUPFAM" id="SSF49452">
    <property type="entry name" value="Starch-binding domain-like"/>
    <property type="match status" value="1"/>
</dbReference>
<keyword evidence="9" id="KW-0119">Carbohydrate metabolism</keyword>
<feature type="domain" description="Rhamnogalacturonan lyase" evidence="13">
    <location>
        <begin position="362"/>
        <end position="438"/>
    </location>
</feature>
<dbReference type="InterPro" id="IPR008979">
    <property type="entry name" value="Galactose-bd-like_sf"/>
</dbReference>
<dbReference type="Proteomes" id="UP000722485">
    <property type="component" value="Unassembled WGS sequence"/>
</dbReference>
<feature type="domain" description="Rhamnogalacturonan lyase" evidence="12">
    <location>
        <begin position="451"/>
        <end position="668"/>
    </location>
</feature>
<dbReference type="InterPro" id="IPR029413">
    <property type="entry name" value="RG-lyase_II"/>
</dbReference>
<dbReference type="EMBL" id="JAANBB010000090">
    <property type="protein sequence ID" value="KAF7550836.1"/>
    <property type="molecule type" value="Genomic_DNA"/>
</dbReference>
<evidence type="ECO:0000256" key="4">
    <source>
        <dbReference type="ARBA" id="ARBA00012437"/>
    </source>
</evidence>
<comment type="similarity">
    <text evidence="3">Belongs to the polysaccharide lyase 4 family.</text>
</comment>
<gene>
    <name evidence="14" type="ORF">G7Z17_g5452</name>
</gene>
<feature type="signal peptide" evidence="11">
    <location>
        <begin position="1"/>
        <end position="27"/>
    </location>
</feature>